<evidence type="ECO:0000313" key="2">
    <source>
        <dbReference type="Proteomes" id="UP000694257"/>
    </source>
</evidence>
<reference evidence="1 2" key="1">
    <citation type="submission" date="2021-07" db="EMBL/GenBank/DDBJ databases">
        <title>Whole Genome Sequence of Nocardia Iowensis.</title>
        <authorList>
            <person name="Lamm A."/>
            <person name="Collins-Fairclough A.M."/>
            <person name="Bunk B."/>
            <person name="Sproer C."/>
        </authorList>
    </citation>
    <scope>NUCLEOTIDE SEQUENCE [LARGE SCALE GENOMIC DNA]</scope>
    <source>
        <strain evidence="1 2">NRRL 5646</strain>
    </source>
</reference>
<proteinExistence type="predicted"/>
<dbReference type="RefSeq" id="WP_218477157.1">
    <property type="nucleotide sequence ID" value="NZ_BAABJN010000015.1"/>
</dbReference>
<accession>A0ABX8S1V1</accession>
<organism evidence="1 2">
    <name type="scientific">Nocardia iowensis</name>
    <dbReference type="NCBI Taxonomy" id="204891"/>
    <lineage>
        <taxon>Bacteria</taxon>
        <taxon>Bacillati</taxon>
        <taxon>Actinomycetota</taxon>
        <taxon>Actinomycetes</taxon>
        <taxon>Mycobacteriales</taxon>
        <taxon>Nocardiaceae</taxon>
        <taxon>Nocardia</taxon>
    </lineage>
</organism>
<dbReference type="Proteomes" id="UP000694257">
    <property type="component" value="Chromosome"/>
</dbReference>
<keyword evidence="2" id="KW-1185">Reference proteome</keyword>
<name>A0ABX8S1V1_NOCIO</name>
<protein>
    <submittedName>
        <fullName evidence="1">Uncharacterized protein</fullName>
    </submittedName>
</protein>
<evidence type="ECO:0000313" key="1">
    <source>
        <dbReference type="EMBL" id="QXN94560.1"/>
    </source>
</evidence>
<dbReference type="EMBL" id="CP078145">
    <property type="protein sequence ID" value="QXN94560.1"/>
    <property type="molecule type" value="Genomic_DNA"/>
</dbReference>
<sequence>MVSFPQKTWWEKQISFGVAFTCHGTLDSEIFSGCVMEVVDRPEDSTGPIKVVLPTAGNLPISDPNDMACSGIQFVCSLDNVIAAEQHHALECSIACPDCLLHL</sequence>
<gene>
    <name evidence="1" type="ORF">KV110_16810</name>
</gene>